<feature type="region of interest" description="Disordered" evidence="1">
    <location>
        <begin position="48"/>
        <end position="71"/>
    </location>
</feature>
<dbReference type="Proteomes" id="UP001346869">
    <property type="component" value="Unassembled WGS sequence"/>
</dbReference>
<evidence type="ECO:0000256" key="2">
    <source>
        <dbReference type="SAM" id="SignalP"/>
    </source>
</evidence>
<feature type="compositionally biased region" description="Basic residues" evidence="1">
    <location>
        <begin position="52"/>
        <end position="71"/>
    </location>
</feature>
<reference evidence="3 4" key="1">
    <citation type="journal article" date="2023" name="Genes (Basel)">
        <title>Chromosome-Level Genome Assembly and Circadian Gene Repertoire of the Patagonia Blennie Eleginops maclovinus-The Closest Ancestral Proxy of Antarctic Cryonotothenioids.</title>
        <authorList>
            <person name="Cheng C.C."/>
            <person name="Rivera-Colon A.G."/>
            <person name="Minhas B.F."/>
            <person name="Wilson L."/>
            <person name="Rayamajhi N."/>
            <person name="Vargas-Chacoff L."/>
            <person name="Catchen J.M."/>
        </authorList>
    </citation>
    <scope>NUCLEOTIDE SEQUENCE [LARGE SCALE GENOMIC DNA]</scope>
    <source>
        <strain evidence="3">JMC-PN-2008</strain>
    </source>
</reference>
<keyword evidence="2" id="KW-0732">Signal</keyword>
<name>A0AAN7WRV4_ELEMC</name>
<feature type="signal peptide" evidence="2">
    <location>
        <begin position="1"/>
        <end position="19"/>
    </location>
</feature>
<gene>
    <name evidence="3" type="ORF">PBY51_005661</name>
</gene>
<sequence length="88" mass="10025">MLAWWRLFSSSSLPPCSSAQPFHPQKRLPLAASKHISSLPPCSALSLTRNKSPWRPHHSKRAPPFRPQHYHPRTWRACAPTLKHPSST</sequence>
<accession>A0AAN7WRV4</accession>
<dbReference type="EMBL" id="JAUZQC010000025">
    <property type="protein sequence ID" value="KAK5848002.1"/>
    <property type="molecule type" value="Genomic_DNA"/>
</dbReference>
<proteinExistence type="predicted"/>
<organism evidence="3 4">
    <name type="scientific">Eleginops maclovinus</name>
    <name type="common">Patagonian blennie</name>
    <name type="synonym">Eleginus maclovinus</name>
    <dbReference type="NCBI Taxonomy" id="56733"/>
    <lineage>
        <taxon>Eukaryota</taxon>
        <taxon>Metazoa</taxon>
        <taxon>Chordata</taxon>
        <taxon>Craniata</taxon>
        <taxon>Vertebrata</taxon>
        <taxon>Euteleostomi</taxon>
        <taxon>Actinopterygii</taxon>
        <taxon>Neopterygii</taxon>
        <taxon>Teleostei</taxon>
        <taxon>Neoteleostei</taxon>
        <taxon>Acanthomorphata</taxon>
        <taxon>Eupercaria</taxon>
        <taxon>Perciformes</taxon>
        <taxon>Notothenioidei</taxon>
        <taxon>Eleginopidae</taxon>
        <taxon>Eleginops</taxon>
    </lineage>
</organism>
<protein>
    <recommendedName>
        <fullName evidence="5">Secreted protein</fullName>
    </recommendedName>
</protein>
<dbReference type="AlphaFoldDB" id="A0AAN7WRV4"/>
<evidence type="ECO:0000313" key="4">
    <source>
        <dbReference type="Proteomes" id="UP001346869"/>
    </source>
</evidence>
<feature type="chain" id="PRO_5043055489" description="Secreted protein" evidence="2">
    <location>
        <begin position="20"/>
        <end position="88"/>
    </location>
</feature>
<comment type="caution">
    <text evidence="3">The sequence shown here is derived from an EMBL/GenBank/DDBJ whole genome shotgun (WGS) entry which is preliminary data.</text>
</comment>
<evidence type="ECO:0000256" key="1">
    <source>
        <dbReference type="SAM" id="MobiDB-lite"/>
    </source>
</evidence>
<keyword evidence="4" id="KW-1185">Reference proteome</keyword>
<evidence type="ECO:0000313" key="3">
    <source>
        <dbReference type="EMBL" id="KAK5848002.1"/>
    </source>
</evidence>
<evidence type="ECO:0008006" key="5">
    <source>
        <dbReference type="Google" id="ProtNLM"/>
    </source>
</evidence>
<reference evidence="3 4" key="2">
    <citation type="journal article" date="2023" name="Mol. Biol. Evol.">
        <title>Genomics of Secondarily Temperate Adaptation in the Only Non-Antarctic Icefish.</title>
        <authorList>
            <person name="Rivera-Colon A.G."/>
            <person name="Rayamajhi N."/>
            <person name="Minhas B.F."/>
            <person name="Madrigal G."/>
            <person name="Bilyk K.T."/>
            <person name="Yoon V."/>
            <person name="Hune M."/>
            <person name="Gregory S."/>
            <person name="Cheng C.H.C."/>
            <person name="Catchen J.M."/>
        </authorList>
    </citation>
    <scope>NUCLEOTIDE SEQUENCE [LARGE SCALE GENOMIC DNA]</scope>
    <source>
        <strain evidence="3">JMC-PN-2008</strain>
    </source>
</reference>